<evidence type="ECO:0000313" key="3">
    <source>
        <dbReference type="EMBL" id="ACL16411.1"/>
    </source>
</evidence>
<gene>
    <name evidence="3" type="ordered locus">Mpal_1064</name>
</gene>
<keyword evidence="2" id="KW-0472">Membrane</keyword>
<feature type="compositionally biased region" description="Low complexity" evidence="1">
    <location>
        <begin position="43"/>
        <end position="52"/>
    </location>
</feature>
<keyword evidence="2" id="KW-1133">Transmembrane helix</keyword>
<dbReference type="HOGENOM" id="CLU_716913_0_0_2"/>
<dbReference type="Proteomes" id="UP000002457">
    <property type="component" value="Chromosome"/>
</dbReference>
<organism evidence="3 4">
    <name type="scientific">Methanosphaerula palustris (strain ATCC BAA-1556 / DSM 19958 / E1-9c)</name>
    <dbReference type="NCBI Taxonomy" id="521011"/>
    <lineage>
        <taxon>Archaea</taxon>
        <taxon>Methanobacteriati</taxon>
        <taxon>Methanobacteriota</taxon>
        <taxon>Stenosarchaea group</taxon>
        <taxon>Methanomicrobia</taxon>
        <taxon>Methanomicrobiales</taxon>
        <taxon>Methanoregulaceae</taxon>
        <taxon>Methanosphaerula</taxon>
    </lineage>
</organism>
<proteinExistence type="predicted"/>
<dbReference type="STRING" id="521011.Mpal_1064"/>
<keyword evidence="4" id="KW-1185">Reference proteome</keyword>
<protein>
    <submittedName>
        <fullName evidence="3">Uncharacterized protein</fullName>
    </submittedName>
</protein>
<sequence length="385" mass="38984">MKQCPTCGAEVQPEWTLCPACMSKLPSLATSPTVVSPPPPGPVAFDAAADVPETPPAWSNPSTPPGKPASAPALQEEPSAGKPPEKRDLMETLTHPVLLGLVGALVIFLVVGMLLPGGFSDMFGGKSVDARTVAPITPGTTPSLAVNTVVPLTPANTTINVTAVPQTTLTTIPTVQPSQTVAVNQTPHVDHTLSPYLQNGGGGGGTWKYEPTSVGTIANLQTAAPIVTWTTPVTFPIMPTPTLQVTTATPSQVYPVVTAIPIQSVAVVTTTVAQGGHSTGSLAWAGTGNYASDLFDLSGGVVKLSVTADQSAVVTVMDSTGKTIGFTTAGPLAGSNAIPIPATGKYLVDVSCAGTWTVTVSVLSTGTATTVQTSIPTSTVSTQTT</sequence>
<dbReference type="RefSeq" id="WP_012617730.1">
    <property type="nucleotide sequence ID" value="NC_011832.1"/>
</dbReference>
<accession>B8GH06</accession>
<evidence type="ECO:0000313" key="4">
    <source>
        <dbReference type="Proteomes" id="UP000002457"/>
    </source>
</evidence>
<keyword evidence="2" id="KW-0812">Transmembrane</keyword>
<dbReference type="eggNOG" id="arCOG09394">
    <property type="taxonomic scope" value="Archaea"/>
</dbReference>
<reference evidence="3 4" key="1">
    <citation type="journal article" date="2015" name="Genome Announc.">
        <title>Complete Genome Sequence of Methanosphaerula palustris E1-9CT, a Hydrogenotrophic Methanogen Isolated from a Minerotrophic Fen Peatland.</title>
        <authorList>
            <person name="Cadillo-Quiroz H."/>
            <person name="Browne P."/>
            <person name="Kyrpides N."/>
            <person name="Woyke T."/>
            <person name="Goodwin L."/>
            <person name="Detter C."/>
            <person name="Yavitt J.B."/>
            <person name="Zinder S.H."/>
        </authorList>
    </citation>
    <scope>NUCLEOTIDE SEQUENCE [LARGE SCALE GENOMIC DNA]</scope>
    <source>
        <strain evidence="4">ATCC BAA-1556 / DSM 19958 / E1-9c</strain>
    </source>
</reference>
<dbReference type="AlphaFoldDB" id="B8GH06"/>
<feature type="transmembrane region" description="Helical" evidence="2">
    <location>
        <begin position="97"/>
        <end position="119"/>
    </location>
</feature>
<evidence type="ECO:0000256" key="2">
    <source>
        <dbReference type="SAM" id="Phobius"/>
    </source>
</evidence>
<dbReference type="EMBL" id="CP001338">
    <property type="protein sequence ID" value="ACL16411.1"/>
    <property type="molecule type" value="Genomic_DNA"/>
</dbReference>
<dbReference type="KEGG" id="mpl:Mpal_1064"/>
<evidence type="ECO:0000256" key="1">
    <source>
        <dbReference type="SAM" id="MobiDB-lite"/>
    </source>
</evidence>
<dbReference type="GeneID" id="7270980"/>
<feature type="region of interest" description="Disordered" evidence="1">
    <location>
        <begin position="29"/>
        <end position="87"/>
    </location>
</feature>
<name>B8GH06_METPE</name>